<proteinExistence type="predicted"/>
<comment type="caution">
    <text evidence="2">The sequence shown here is derived from an EMBL/GenBank/DDBJ whole genome shotgun (WGS) entry which is preliminary data.</text>
</comment>
<dbReference type="AlphaFoldDB" id="A0A1Y1S1C3"/>
<dbReference type="PANTHER" id="PTHR46112:SF3">
    <property type="entry name" value="AMINOPEPTIDASE YPDF"/>
    <property type="match status" value="1"/>
</dbReference>
<dbReference type="EMBL" id="MWQY01000005">
    <property type="protein sequence ID" value="ORC36560.1"/>
    <property type="molecule type" value="Genomic_DNA"/>
</dbReference>
<evidence type="ECO:0000313" key="2">
    <source>
        <dbReference type="EMBL" id="ORC36560.1"/>
    </source>
</evidence>
<dbReference type="InterPro" id="IPR000994">
    <property type="entry name" value="Pept_M24"/>
</dbReference>
<reference evidence="2 3" key="1">
    <citation type="submission" date="2017-03" db="EMBL/GenBank/DDBJ databases">
        <title>Draft Genome sequence of Marispirochaeta sp. strain JC444.</title>
        <authorList>
            <person name="Shivani Y."/>
            <person name="Subhash Y."/>
            <person name="Sasikala C."/>
            <person name="Ramana C."/>
        </authorList>
    </citation>
    <scope>NUCLEOTIDE SEQUENCE [LARGE SCALE GENOMIC DNA]</scope>
    <source>
        <strain evidence="2 3">JC444</strain>
    </source>
</reference>
<organism evidence="2 3">
    <name type="scientific">Marispirochaeta aestuarii</name>
    <dbReference type="NCBI Taxonomy" id="1963862"/>
    <lineage>
        <taxon>Bacteria</taxon>
        <taxon>Pseudomonadati</taxon>
        <taxon>Spirochaetota</taxon>
        <taxon>Spirochaetia</taxon>
        <taxon>Spirochaetales</taxon>
        <taxon>Spirochaetaceae</taxon>
        <taxon>Marispirochaeta</taxon>
    </lineage>
</organism>
<dbReference type="InterPro" id="IPR050659">
    <property type="entry name" value="Peptidase_M24B"/>
</dbReference>
<dbReference type="SUPFAM" id="SSF55920">
    <property type="entry name" value="Creatinase/aminopeptidase"/>
    <property type="match status" value="1"/>
</dbReference>
<evidence type="ECO:0000259" key="1">
    <source>
        <dbReference type="Pfam" id="PF00557"/>
    </source>
</evidence>
<dbReference type="InterPro" id="IPR036005">
    <property type="entry name" value="Creatinase/aminopeptidase-like"/>
</dbReference>
<dbReference type="PANTHER" id="PTHR46112">
    <property type="entry name" value="AMINOPEPTIDASE"/>
    <property type="match status" value="1"/>
</dbReference>
<dbReference type="Pfam" id="PF00557">
    <property type="entry name" value="Peptidase_M24"/>
    <property type="match status" value="1"/>
</dbReference>
<gene>
    <name evidence="2" type="ORF">B4O97_05675</name>
</gene>
<dbReference type="Proteomes" id="UP000192343">
    <property type="component" value="Unassembled WGS sequence"/>
</dbReference>
<keyword evidence="3" id="KW-1185">Reference proteome</keyword>
<dbReference type="STRING" id="1963862.B4O97_05675"/>
<accession>A0A1Y1S1C3</accession>
<dbReference type="Gene3D" id="3.90.230.10">
    <property type="entry name" value="Creatinase/methionine aminopeptidase superfamily"/>
    <property type="match status" value="1"/>
</dbReference>
<protein>
    <recommendedName>
        <fullName evidence="1">Peptidase M24 domain-containing protein</fullName>
    </recommendedName>
</protein>
<sequence length="381" mass="42142">MREAVGAEDVDGWLFYGFQHRDPLAEDLLGLPKDAVNTRRWFYILFSDPERCIKITHAVEKNYLSGLPGTEHVYTSLSELKSLLKKYDGLYLAAQFSPELSIFSFLDHGTALLLKEAGISISSSGTLIQKVKGLLKDADIASHERSAAHLYKIVSVCRERLSTALAGGNRCSEGDIQSWILEEFNKRGLVYNHPPIVAAGKNSRDPHYMPQNGGAGIEKDMPVQLDLWAKEKTPGAVYADISWVLFTGKEVPEGISSAFSAIKNARDGVVDFLKNELPRRRVSGAEADETARKILIESGFQRGIRHRTGHGIDTEPHGYGVNLDSVEFPDTRPFMEGSCFSVEPGLYLEEFGLRTEINVYIKNGVPVISGGPVQQNLTVLF</sequence>
<feature type="domain" description="Peptidase M24" evidence="1">
    <location>
        <begin position="151"/>
        <end position="362"/>
    </location>
</feature>
<evidence type="ECO:0000313" key="3">
    <source>
        <dbReference type="Proteomes" id="UP000192343"/>
    </source>
</evidence>
<name>A0A1Y1S1C3_9SPIO</name>